<gene>
    <name evidence="15" type="ORF">AYI68_g8176</name>
</gene>
<evidence type="ECO:0000256" key="11">
    <source>
        <dbReference type="PROSITE-ProRule" id="PRU00560"/>
    </source>
</evidence>
<dbReference type="STRING" id="133383.A0A1R0GLN4"/>
<dbReference type="SUPFAM" id="SSF52540">
    <property type="entry name" value="P-loop containing nucleoside triphosphate hydrolases"/>
    <property type="match status" value="2"/>
</dbReference>
<comment type="caution">
    <text evidence="11">Lacks conserved residue(s) required for the propagation of feature annotation.</text>
</comment>
<evidence type="ECO:0000313" key="15">
    <source>
        <dbReference type="EMBL" id="OLY77788.1"/>
    </source>
</evidence>
<dbReference type="InterPro" id="IPR013986">
    <property type="entry name" value="DExx_box_DNA_helicase_dom_sf"/>
</dbReference>
<keyword evidence="4 11" id="KW-0347">Helicase</keyword>
<keyword evidence="7" id="KW-0413">Isomerase</keyword>
<dbReference type="GO" id="GO:0016787">
    <property type="term" value="F:hydrolase activity"/>
    <property type="evidence" value="ECO:0007669"/>
    <property type="project" value="UniProtKB-UniRule"/>
</dbReference>
<dbReference type="GO" id="GO:0043138">
    <property type="term" value="F:3'-5' DNA helicase activity"/>
    <property type="evidence" value="ECO:0007669"/>
    <property type="project" value="UniProtKB-EC"/>
</dbReference>
<name>A0A1R0GLN4_9FUNG</name>
<evidence type="ECO:0000256" key="10">
    <source>
        <dbReference type="ARBA" id="ARBA00048988"/>
    </source>
</evidence>
<comment type="catalytic activity">
    <reaction evidence="10">
        <text>ATP + H2O = ADP + phosphate + H(+)</text>
        <dbReference type="Rhea" id="RHEA:13065"/>
        <dbReference type="ChEBI" id="CHEBI:15377"/>
        <dbReference type="ChEBI" id="CHEBI:15378"/>
        <dbReference type="ChEBI" id="CHEBI:30616"/>
        <dbReference type="ChEBI" id="CHEBI:43474"/>
        <dbReference type="ChEBI" id="CHEBI:456216"/>
        <dbReference type="EC" id="5.6.2.4"/>
    </reaction>
</comment>
<dbReference type="Gene3D" id="1.10.486.10">
    <property type="entry name" value="PCRA, domain 4"/>
    <property type="match status" value="1"/>
</dbReference>
<dbReference type="GO" id="GO:0000725">
    <property type="term" value="P:recombinational repair"/>
    <property type="evidence" value="ECO:0007669"/>
    <property type="project" value="TreeGrafter"/>
</dbReference>
<evidence type="ECO:0000256" key="1">
    <source>
        <dbReference type="ARBA" id="ARBA00009922"/>
    </source>
</evidence>
<protein>
    <recommendedName>
        <fullName evidence="9">DNA 3'-5' helicase</fullName>
        <ecNumber evidence="9">5.6.2.4</ecNumber>
    </recommendedName>
</protein>
<dbReference type="InterPro" id="IPR014017">
    <property type="entry name" value="DNA_helicase_UvrD-like_C"/>
</dbReference>
<dbReference type="InterPro" id="IPR027417">
    <property type="entry name" value="P-loop_NTPase"/>
</dbReference>
<proteinExistence type="inferred from homology"/>
<keyword evidence="16" id="KW-1185">Reference proteome</keyword>
<evidence type="ECO:0000256" key="6">
    <source>
        <dbReference type="ARBA" id="ARBA00023125"/>
    </source>
</evidence>
<evidence type="ECO:0000256" key="5">
    <source>
        <dbReference type="ARBA" id="ARBA00022840"/>
    </source>
</evidence>
<reference evidence="15 16" key="1">
    <citation type="journal article" date="2016" name="Mol. Biol. Evol.">
        <title>Genome-Wide Survey of Gut Fungi (Harpellales) Reveals the First Horizontally Transferred Ubiquitin Gene from a Mosquito Host.</title>
        <authorList>
            <person name="Wang Y."/>
            <person name="White M.M."/>
            <person name="Kvist S."/>
            <person name="Moncalvo J.M."/>
        </authorList>
    </citation>
    <scope>NUCLEOTIDE SEQUENCE [LARGE SCALE GENOMIC DNA]</scope>
    <source>
        <strain evidence="15 16">ALG-7-W6</strain>
    </source>
</reference>
<keyword evidence="5 11" id="KW-0067">ATP-binding</keyword>
<dbReference type="Pfam" id="PF13361">
    <property type="entry name" value="UvrD_C"/>
    <property type="match status" value="1"/>
</dbReference>
<comment type="similarity">
    <text evidence="1">Belongs to the helicase family. UvrD subfamily.</text>
</comment>
<dbReference type="GO" id="GO:0005524">
    <property type="term" value="F:ATP binding"/>
    <property type="evidence" value="ECO:0007669"/>
    <property type="project" value="UniProtKB-UniRule"/>
</dbReference>
<evidence type="ECO:0000259" key="14">
    <source>
        <dbReference type="PROSITE" id="PS51217"/>
    </source>
</evidence>
<dbReference type="AlphaFoldDB" id="A0A1R0GLN4"/>
<dbReference type="PROSITE" id="PS51198">
    <property type="entry name" value="UVRD_HELICASE_ATP_BIND"/>
    <property type="match status" value="1"/>
</dbReference>
<evidence type="ECO:0000256" key="9">
    <source>
        <dbReference type="ARBA" id="ARBA00034808"/>
    </source>
</evidence>
<keyword evidence="3 11" id="KW-0378">Hydrolase</keyword>
<dbReference type="Gene3D" id="3.40.50.300">
    <property type="entry name" value="P-loop containing nucleotide triphosphate hydrolases"/>
    <property type="match status" value="3"/>
</dbReference>
<dbReference type="EMBL" id="LSSL01007670">
    <property type="protein sequence ID" value="OLY77788.1"/>
    <property type="molecule type" value="Genomic_DNA"/>
</dbReference>
<comment type="caution">
    <text evidence="15">The sequence shown here is derived from an EMBL/GenBank/DDBJ whole genome shotgun (WGS) entry which is preliminary data.</text>
</comment>
<dbReference type="Gene3D" id="1.10.10.160">
    <property type="match status" value="1"/>
</dbReference>
<evidence type="ECO:0000256" key="12">
    <source>
        <dbReference type="SAM" id="MobiDB-lite"/>
    </source>
</evidence>
<comment type="catalytic activity">
    <reaction evidence="8">
        <text>Couples ATP hydrolysis with the unwinding of duplex DNA by translocating in the 3'-5' direction.</text>
        <dbReference type="EC" id="5.6.2.4"/>
    </reaction>
</comment>
<evidence type="ECO:0000256" key="3">
    <source>
        <dbReference type="ARBA" id="ARBA00022801"/>
    </source>
</evidence>
<feature type="domain" description="UvrD-like helicase ATP-binding" evidence="13">
    <location>
        <begin position="1"/>
        <end position="295"/>
    </location>
</feature>
<evidence type="ECO:0000256" key="2">
    <source>
        <dbReference type="ARBA" id="ARBA00022741"/>
    </source>
</evidence>
<evidence type="ECO:0000256" key="4">
    <source>
        <dbReference type="ARBA" id="ARBA00022806"/>
    </source>
</evidence>
<evidence type="ECO:0000256" key="8">
    <source>
        <dbReference type="ARBA" id="ARBA00034617"/>
    </source>
</evidence>
<dbReference type="PANTHER" id="PTHR11070">
    <property type="entry name" value="UVRD / RECB / PCRA DNA HELICASE FAMILY MEMBER"/>
    <property type="match status" value="1"/>
</dbReference>
<dbReference type="OrthoDB" id="1470711at2759"/>
<dbReference type="InterPro" id="IPR014016">
    <property type="entry name" value="UvrD-like_ATP-bd"/>
</dbReference>
<dbReference type="Proteomes" id="UP000187455">
    <property type="component" value="Unassembled WGS sequence"/>
</dbReference>
<dbReference type="Pfam" id="PF00580">
    <property type="entry name" value="UvrD-helicase"/>
    <property type="match status" value="1"/>
</dbReference>
<sequence>MWKELDDFLKRNASALKLNTEDYNFDSPETLTKRIKKSNKELNLDKQRHLVLKYKQFTQLNGNRPPSFTLPDKRKENKLLSHVHKARSKNISPNQYTGEYSESMEAYDWAKKMMNLFDFEDILLGGYSIFEIPEICQKIRDEFRYTLVDEFQDLNSVQMAIINKLQENRGWVTVVGDERQSIYGFRGATPKNNFYSFINTFVHPGLHKASFDGDQILSDKNVAVIKAENPSLGRANISNNEVEFDFIHISDSDENSAESVLSNSIKRENHNNDHSQRNELEPQNMQSLIVNYRSDASIVELANIIIKESKTDDDLILKLRTDLHSSGTGLKNSDDAISIWSFKDHTSESKKIAEKIKELIDLCGYKPGDIAILLRNFKFGGRKITKFIQSSLTENGIGFELRGGRSIFEFQKWSLLISFLRCIIDPNDNAAYKKVLKYIVHGLGDVMITKIEYTGVLFNEGGYYDEQASDKIEFDKRIEKSIKTQVISKKLGEKLEIFLEELKRLRFQFEKISLNEFFFEASRTLSQLTTKLGSVKEKSTENGKYDGANLNNKDKYVGMGNIQSKDQDDSSDDEGDGGGDLISREFMESVLSGFSDIIYAPKIDSSHHLTKESPETSKISQNDKTFDFISEEKPVLVDYITLSDDDDFEMLKPHKNSECKSDKKDEIRYEFSEDGCSSISLDSSSLASKAAISSLISYLSTVSDNSVKSKDKNKVIISTIHQSKGLEWPVVFLPIFVDGLIPTMPRIDPFAGKVQNPKFNSYNVRNGSNNVGHNDEHFEEEMKLAYVGITRAKHMLIISKSKQLYEFGLDADITKEGYDLYDMHGGASSSGFKISRFIPDRLKTGGKISETHFLSYEKF</sequence>
<evidence type="ECO:0000259" key="13">
    <source>
        <dbReference type="PROSITE" id="PS51198"/>
    </source>
</evidence>
<organism evidence="15 16">
    <name type="scientific">Smittium mucronatum</name>
    <dbReference type="NCBI Taxonomy" id="133383"/>
    <lineage>
        <taxon>Eukaryota</taxon>
        <taxon>Fungi</taxon>
        <taxon>Fungi incertae sedis</taxon>
        <taxon>Zoopagomycota</taxon>
        <taxon>Kickxellomycotina</taxon>
        <taxon>Harpellomycetes</taxon>
        <taxon>Harpellales</taxon>
        <taxon>Legeriomycetaceae</taxon>
        <taxon>Smittium</taxon>
    </lineage>
</organism>
<keyword evidence="6" id="KW-0238">DNA-binding</keyword>
<feature type="region of interest" description="Disordered" evidence="12">
    <location>
        <begin position="539"/>
        <end position="579"/>
    </location>
</feature>
<accession>A0A1R0GLN4</accession>
<feature type="domain" description="UvrD-like helicase C-terminal" evidence="14">
    <location>
        <begin position="296"/>
        <end position="725"/>
    </location>
</feature>
<dbReference type="EC" id="5.6.2.4" evidence="9"/>
<dbReference type="InterPro" id="IPR000212">
    <property type="entry name" value="DNA_helicase_UvrD/REP"/>
</dbReference>
<keyword evidence="2 11" id="KW-0547">Nucleotide-binding</keyword>
<evidence type="ECO:0000313" key="16">
    <source>
        <dbReference type="Proteomes" id="UP000187455"/>
    </source>
</evidence>
<dbReference type="GO" id="GO:0003677">
    <property type="term" value="F:DNA binding"/>
    <property type="evidence" value="ECO:0007669"/>
    <property type="project" value="UniProtKB-KW"/>
</dbReference>
<dbReference type="PROSITE" id="PS51217">
    <property type="entry name" value="UVRD_HELICASE_CTER"/>
    <property type="match status" value="1"/>
</dbReference>
<evidence type="ECO:0000256" key="7">
    <source>
        <dbReference type="ARBA" id="ARBA00023235"/>
    </source>
</evidence>
<dbReference type="PANTHER" id="PTHR11070:SF2">
    <property type="entry name" value="ATP-DEPENDENT DNA HELICASE SRS2"/>
    <property type="match status" value="1"/>
</dbReference>